<sequence length="435" mass="51196">MINFLDSLDIHFMDQMANMKRSNSIGVGDLYNKSIQTFSDKIKEQFITRMEVETMESECETLKKITTKAQKFSSELESQIVANQPLLVNQILNCKSKKEFNQFKTQIQKLKQNCESKYKKDFLNRQNQNLQKLSNKFNKLISQISNDYFQLQKWDQFLQNNFQKLQIELSSNQILLQQKEHLQTKIEKLTQKKTQIDENFQKILEYRQEMIAKRDEKFNDRQAKTSVIDSHKKQIEKIESEAIQNQMIHQKISSLSNLSINRFTNNLISLTFFNIFNLKMAIKQEEKSRLIVQEFSMDYKSKHEEFLVHLVMSSVSKILESIQDLESLPYQIQQLTTILGRLTDLLHEIEDLEKRFPVFSTDSKGCVEFAFSSFLTQKRITVSFVISNGYPFSSIRSLQISQFNCRDLFKIINDIPIGYGLLTRICKIIENEVLN</sequence>
<keyword evidence="4" id="KW-1185">Reference proteome</keyword>
<organism evidence="3 4">
    <name type="scientific">Anaeramoeba ignava</name>
    <name type="common">Anaerobic marine amoeba</name>
    <dbReference type="NCBI Taxonomy" id="1746090"/>
    <lineage>
        <taxon>Eukaryota</taxon>
        <taxon>Metamonada</taxon>
        <taxon>Anaeramoebidae</taxon>
        <taxon>Anaeramoeba</taxon>
    </lineage>
</organism>
<dbReference type="AlphaFoldDB" id="A0A9Q0L7P0"/>
<feature type="domain" description="Spc7 kinetochore protein" evidence="2">
    <location>
        <begin position="3"/>
        <end position="189"/>
    </location>
</feature>
<keyword evidence="1" id="KW-0175">Coiled coil</keyword>
<evidence type="ECO:0000259" key="2">
    <source>
        <dbReference type="Pfam" id="PF08317"/>
    </source>
</evidence>
<evidence type="ECO:0000313" key="3">
    <source>
        <dbReference type="EMBL" id="KAJ5067896.1"/>
    </source>
</evidence>
<evidence type="ECO:0000313" key="4">
    <source>
        <dbReference type="Proteomes" id="UP001149090"/>
    </source>
</evidence>
<protein>
    <submittedName>
        <fullName evidence="3">Kinetochore scaffold 1</fullName>
    </submittedName>
</protein>
<gene>
    <name evidence="3" type="ORF">M0811_12814</name>
</gene>
<reference evidence="3" key="1">
    <citation type="submission" date="2022-10" db="EMBL/GenBank/DDBJ databases">
        <title>Novel sulphate-reducing endosymbionts in the free-living metamonad Anaeramoeba.</title>
        <authorList>
            <person name="Jerlstrom-Hultqvist J."/>
            <person name="Cepicka I."/>
            <person name="Gallot-Lavallee L."/>
            <person name="Salas-Leiva D."/>
            <person name="Curtis B.A."/>
            <person name="Zahonova K."/>
            <person name="Pipaliya S."/>
            <person name="Dacks J."/>
            <person name="Roger A.J."/>
        </authorList>
    </citation>
    <scope>NUCLEOTIDE SEQUENCE</scope>
    <source>
        <strain evidence="3">BMAN</strain>
    </source>
</reference>
<evidence type="ECO:0000256" key="1">
    <source>
        <dbReference type="SAM" id="Coils"/>
    </source>
</evidence>
<accession>A0A9Q0L7P0</accession>
<comment type="caution">
    <text evidence="3">The sequence shown here is derived from an EMBL/GenBank/DDBJ whole genome shotgun (WGS) entry which is preliminary data.</text>
</comment>
<feature type="coiled-coil region" evidence="1">
    <location>
        <begin position="172"/>
        <end position="241"/>
    </location>
</feature>
<dbReference type="InterPro" id="IPR013253">
    <property type="entry name" value="Spc7_domain"/>
</dbReference>
<dbReference type="Pfam" id="PF08317">
    <property type="entry name" value="Spc7"/>
    <property type="match status" value="1"/>
</dbReference>
<dbReference type="EMBL" id="JAPDFW010000124">
    <property type="protein sequence ID" value="KAJ5067896.1"/>
    <property type="molecule type" value="Genomic_DNA"/>
</dbReference>
<dbReference type="Proteomes" id="UP001149090">
    <property type="component" value="Unassembled WGS sequence"/>
</dbReference>
<name>A0A9Q0L7P0_ANAIG</name>
<proteinExistence type="predicted"/>